<feature type="transmembrane region" description="Helical" evidence="1">
    <location>
        <begin position="191"/>
        <end position="213"/>
    </location>
</feature>
<dbReference type="InterPro" id="IPR032731">
    <property type="entry name" value="Arabino_trans_C"/>
</dbReference>
<keyword evidence="1" id="KW-1133">Transmembrane helix</keyword>
<proteinExistence type="predicted"/>
<sequence length="725" mass="76907">MWLRLPALAAAVIAWFLTRHFLDRMMGERTAWFRRGDHLFLGLVYCAWWLPYAIGTRPEILGALGSAIALVLVARAVERRSLLPAAFGAMAAGLAFAAHPTGGVAFAPLLLAIPALWRIARRNGTVASAVARTVAVLSVGSVPLFAAFADASLHDFLVGSSRFAAVEKPLTWTDEAARYGLLLSGEPMGAFAKRAVVLVALVALLWFALLWVASRIRKTPLGFRMTLAGWSLAIGLVALWITTSKWTHHFGALSVLGPVLLATVFFLAPGVVREVLGGRRLPVWLLVLVPVSFLPPIIVSLQGPNSWAYAWGQFLYRAWVPPQVGSLGLASLKIWGPVLVLALVGVALLLRRRGLDWRSGGILFAATGVVSVFFLLSTGFLYGTFANAAVRGLSSYSVGAANLKDPSGRACLTEDAITLWDAPSGSALPAATGVAAVIPVAAPIAQTPAPEMIDPDALPLGGWPASDPPPAGDLDVWADSADGLSAARETGWYELPASLADRQRVAVLVGGTATDEDATGVIAQVGTRSGDRVTVRHELWLTDAAVRPGWRSITMDLGPADLGDGAVLRLVGVDGSTGAGKWFGFSEPRLADGVRMNDYVQHGEPTLVAWQSSFWFPCERPIRIADGILEPPAVATTWGNVAPDNIWVERRGGALAGVARIATVSTPATEMVEAGSLWGRVETFAYPYPTDGYTVSSTPRTAMGWSSPFGEASQIVAAKRAGVLR</sequence>
<dbReference type="InterPro" id="IPR007680">
    <property type="entry name" value="Arabino_trans_central"/>
</dbReference>
<feature type="transmembrane region" description="Helical" evidence="1">
    <location>
        <begin position="89"/>
        <end position="117"/>
    </location>
</feature>
<dbReference type="Proteomes" id="UP001321498">
    <property type="component" value="Chromosome"/>
</dbReference>
<accession>A0ABM8GCD2</accession>
<feature type="transmembrane region" description="Helical" evidence="1">
    <location>
        <begin position="225"/>
        <end position="243"/>
    </location>
</feature>
<evidence type="ECO:0000259" key="2">
    <source>
        <dbReference type="Pfam" id="PF04602"/>
    </source>
</evidence>
<keyword evidence="1" id="KW-0472">Membrane</keyword>
<name>A0ABM8GCD2_9MICO</name>
<evidence type="ECO:0000256" key="1">
    <source>
        <dbReference type="SAM" id="Phobius"/>
    </source>
</evidence>
<evidence type="ECO:0000313" key="4">
    <source>
        <dbReference type="EMBL" id="BDZ45904.1"/>
    </source>
</evidence>
<protein>
    <submittedName>
        <fullName evidence="4">Uncharacterized protein</fullName>
    </submittedName>
</protein>
<feature type="transmembrane region" description="Helical" evidence="1">
    <location>
        <begin position="324"/>
        <end position="350"/>
    </location>
</feature>
<feature type="transmembrane region" description="Helical" evidence="1">
    <location>
        <begin position="129"/>
        <end position="149"/>
    </location>
</feature>
<dbReference type="Pfam" id="PF04602">
    <property type="entry name" value="Arabinose_trans"/>
    <property type="match status" value="1"/>
</dbReference>
<feature type="transmembrane region" description="Helical" evidence="1">
    <location>
        <begin position="362"/>
        <end position="385"/>
    </location>
</feature>
<dbReference type="EMBL" id="AP027731">
    <property type="protein sequence ID" value="BDZ45904.1"/>
    <property type="molecule type" value="Genomic_DNA"/>
</dbReference>
<feature type="transmembrane region" description="Helical" evidence="1">
    <location>
        <begin position="38"/>
        <end position="55"/>
    </location>
</feature>
<reference evidence="5" key="1">
    <citation type="journal article" date="2019" name="Int. J. Syst. Evol. Microbiol.">
        <title>The Global Catalogue of Microorganisms (GCM) 10K type strain sequencing project: providing services to taxonomists for standard genome sequencing and annotation.</title>
        <authorList>
            <consortium name="The Broad Institute Genomics Platform"/>
            <consortium name="The Broad Institute Genome Sequencing Center for Infectious Disease"/>
            <person name="Wu L."/>
            <person name="Ma J."/>
        </authorList>
    </citation>
    <scope>NUCLEOTIDE SEQUENCE [LARGE SCALE GENOMIC DNA]</scope>
    <source>
        <strain evidence="5">NBRC 108725</strain>
    </source>
</reference>
<dbReference type="Pfam" id="PF14896">
    <property type="entry name" value="Arabino_trans_C"/>
    <property type="match status" value="1"/>
</dbReference>
<keyword evidence="1" id="KW-0812">Transmembrane</keyword>
<feature type="transmembrane region" description="Helical" evidence="1">
    <location>
        <begin position="283"/>
        <end position="304"/>
    </location>
</feature>
<dbReference type="InterPro" id="IPR042486">
    <property type="entry name" value="Arabino_trans_C_2"/>
</dbReference>
<feature type="domain" description="Arabinosyltransferase C-terminal" evidence="3">
    <location>
        <begin position="485"/>
        <end position="708"/>
    </location>
</feature>
<feature type="transmembrane region" description="Helical" evidence="1">
    <location>
        <begin position="249"/>
        <end position="271"/>
    </location>
</feature>
<organism evidence="4 5">
    <name type="scientific">Naasia aerilata</name>
    <dbReference type="NCBI Taxonomy" id="1162966"/>
    <lineage>
        <taxon>Bacteria</taxon>
        <taxon>Bacillati</taxon>
        <taxon>Actinomycetota</taxon>
        <taxon>Actinomycetes</taxon>
        <taxon>Micrococcales</taxon>
        <taxon>Microbacteriaceae</taxon>
        <taxon>Naasia</taxon>
    </lineage>
</organism>
<keyword evidence="5" id="KW-1185">Reference proteome</keyword>
<dbReference type="Gene3D" id="2.60.120.940">
    <property type="entry name" value="EmbC, C-terminal domain, subdomain 2"/>
    <property type="match status" value="1"/>
</dbReference>
<evidence type="ECO:0000259" key="3">
    <source>
        <dbReference type="Pfam" id="PF14896"/>
    </source>
</evidence>
<gene>
    <name evidence="4" type="ORF">GCM10025866_18130</name>
</gene>
<evidence type="ECO:0000313" key="5">
    <source>
        <dbReference type="Proteomes" id="UP001321498"/>
    </source>
</evidence>
<feature type="domain" description="Arabinofuranosyltransferase central" evidence="2">
    <location>
        <begin position="1"/>
        <end position="341"/>
    </location>
</feature>